<feature type="transmembrane region" description="Helical" evidence="1">
    <location>
        <begin position="128"/>
        <end position="151"/>
    </location>
</feature>
<name>A0ABP1PKZ0_9HEXA</name>
<proteinExistence type="predicted"/>
<evidence type="ECO:0000313" key="3">
    <source>
        <dbReference type="Proteomes" id="UP001642540"/>
    </source>
</evidence>
<keyword evidence="1" id="KW-0812">Transmembrane</keyword>
<keyword evidence="1" id="KW-1133">Transmembrane helix</keyword>
<evidence type="ECO:0000313" key="2">
    <source>
        <dbReference type="EMBL" id="CAL8070321.1"/>
    </source>
</evidence>
<evidence type="ECO:0008006" key="4">
    <source>
        <dbReference type="Google" id="ProtNLM"/>
    </source>
</evidence>
<evidence type="ECO:0000256" key="1">
    <source>
        <dbReference type="SAM" id="Phobius"/>
    </source>
</evidence>
<protein>
    <recommendedName>
        <fullName evidence="4">Gustatory receptor</fullName>
    </recommendedName>
</protein>
<sequence length="467" mass="53865">MLLCIPENCILRKAHTVIDVELQKEQNNENGSEVDEPSELVPIELSSMSMSLGQKSKRRYLEIWLNFFYFLGVSPFRVDSERNLRSFCINKLVSILIKVLAIAYTVLDIRRLVWTLDWENLTQQHRASMCIGVVNQFCSILLHVCLLRMVWFKQTDFLRLFKFQDRSEDTQTNSTNIKSYFGTCLAILLCSITIFISLLCSVGGLPILSWLDTWSLSEILLHNEELFILSLKNINDFNESATTQSNFTGMFMSDGELETIIIGSSGITMNFCRLIDTFYSHDCLLLSAISLWMSTKPLRDQLSLWESRSRQDSDYEIEDRNMAEDLLKKHKQLNLLSKKINAITNCFLPVLSMTSMITMSYFMHTCVIRDWFVALYLALKLCKVCITIRLRFFAMRISFLAEACNNWFISEDVQSVLQLNAKDFQRQNAAMNQDPFGIGSGVFYIDTRYLLNALGLALTYYIMMVVG</sequence>
<comment type="caution">
    <text evidence="2">The sequence shown here is derived from an EMBL/GenBank/DDBJ whole genome shotgun (WGS) entry which is preliminary data.</text>
</comment>
<dbReference type="Proteomes" id="UP001642540">
    <property type="component" value="Unassembled WGS sequence"/>
</dbReference>
<feature type="transmembrane region" description="Helical" evidence="1">
    <location>
        <begin position="84"/>
        <end position="107"/>
    </location>
</feature>
<dbReference type="EMBL" id="CAXLJM020000004">
    <property type="protein sequence ID" value="CAL8070321.1"/>
    <property type="molecule type" value="Genomic_DNA"/>
</dbReference>
<accession>A0ABP1PKZ0</accession>
<keyword evidence="3" id="KW-1185">Reference proteome</keyword>
<feature type="transmembrane region" description="Helical" evidence="1">
    <location>
        <begin position="180"/>
        <end position="208"/>
    </location>
</feature>
<reference evidence="2 3" key="1">
    <citation type="submission" date="2024-08" db="EMBL/GenBank/DDBJ databases">
        <authorList>
            <person name="Cucini C."/>
            <person name="Frati F."/>
        </authorList>
    </citation>
    <scope>NUCLEOTIDE SEQUENCE [LARGE SCALE GENOMIC DNA]</scope>
</reference>
<feature type="transmembrane region" description="Helical" evidence="1">
    <location>
        <begin position="449"/>
        <end position="466"/>
    </location>
</feature>
<organism evidence="2 3">
    <name type="scientific">Orchesella dallaii</name>
    <dbReference type="NCBI Taxonomy" id="48710"/>
    <lineage>
        <taxon>Eukaryota</taxon>
        <taxon>Metazoa</taxon>
        <taxon>Ecdysozoa</taxon>
        <taxon>Arthropoda</taxon>
        <taxon>Hexapoda</taxon>
        <taxon>Collembola</taxon>
        <taxon>Entomobryomorpha</taxon>
        <taxon>Entomobryoidea</taxon>
        <taxon>Orchesellidae</taxon>
        <taxon>Orchesellinae</taxon>
        <taxon>Orchesella</taxon>
    </lineage>
</organism>
<keyword evidence="1" id="KW-0472">Membrane</keyword>
<gene>
    <name evidence="2" type="ORF">ODALV1_LOCUS1182</name>
</gene>